<accession>A0A7U2EVW0</accession>
<name>A0A7U2EVW0_PHANO</name>
<reference evidence="2" key="1">
    <citation type="journal article" date="2021" name="BMC Genomics">
        <title>Chromosome-level genome assembly and manually-curated proteome of model necrotroph Parastagonospora nodorum Sn15 reveals a genome-wide trove of candidate effector homologs, and redundancy of virulence-related functions within an accessory chromosome.</title>
        <authorList>
            <person name="Bertazzoni S."/>
            <person name="Jones D.A.B."/>
            <person name="Phan H.T."/>
            <person name="Tan K.-C."/>
            <person name="Hane J.K."/>
        </authorList>
    </citation>
    <scope>NUCLEOTIDE SEQUENCE [LARGE SCALE GENOMIC DNA]</scope>
    <source>
        <strain evidence="2">SN15 / ATCC MYA-4574 / FGSC 10173)</strain>
    </source>
</reference>
<gene>
    <name evidence="1" type="ORF">JI435_404860</name>
</gene>
<sequence>MARYNDGRQTLWQRRNGRIAAKCVIFTNLMETVYRGPQIAPLTHVEHVYLSLPSDGVM</sequence>
<proteinExistence type="predicted"/>
<dbReference type="EMBL" id="CP069026">
    <property type="protein sequence ID" value="QRC93969.1"/>
    <property type="molecule type" value="Genomic_DNA"/>
</dbReference>
<evidence type="ECO:0000313" key="1">
    <source>
        <dbReference type="EMBL" id="QRC93969.1"/>
    </source>
</evidence>
<dbReference type="AlphaFoldDB" id="A0A7U2EVW0"/>
<protein>
    <submittedName>
        <fullName evidence="1">Uncharacterized protein</fullName>
    </submittedName>
</protein>
<evidence type="ECO:0000313" key="2">
    <source>
        <dbReference type="Proteomes" id="UP000663193"/>
    </source>
</evidence>
<dbReference type="VEuPathDB" id="FungiDB:JI435_404860"/>
<dbReference type="Proteomes" id="UP000663193">
    <property type="component" value="Chromosome 4"/>
</dbReference>
<organism evidence="1 2">
    <name type="scientific">Phaeosphaeria nodorum (strain SN15 / ATCC MYA-4574 / FGSC 10173)</name>
    <name type="common">Glume blotch fungus</name>
    <name type="synonym">Parastagonospora nodorum</name>
    <dbReference type="NCBI Taxonomy" id="321614"/>
    <lineage>
        <taxon>Eukaryota</taxon>
        <taxon>Fungi</taxon>
        <taxon>Dikarya</taxon>
        <taxon>Ascomycota</taxon>
        <taxon>Pezizomycotina</taxon>
        <taxon>Dothideomycetes</taxon>
        <taxon>Pleosporomycetidae</taxon>
        <taxon>Pleosporales</taxon>
        <taxon>Pleosporineae</taxon>
        <taxon>Phaeosphaeriaceae</taxon>
        <taxon>Parastagonospora</taxon>
    </lineage>
</organism>
<keyword evidence="2" id="KW-1185">Reference proteome</keyword>